<gene>
    <name evidence="2" type="ORF">HNQ85_000516</name>
</gene>
<dbReference type="Proteomes" id="UP000580891">
    <property type="component" value="Unassembled WGS sequence"/>
</dbReference>
<feature type="domain" description="ATPase dynein-related AAA" evidence="1">
    <location>
        <begin position="189"/>
        <end position="328"/>
    </location>
</feature>
<proteinExistence type="predicted"/>
<accession>A0A7V9YXI5</accession>
<organism evidence="2 3">
    <name type="scientific">[Anoxybacillus] calidus</name>
    <dbReference type="NCBI Taxonomy" id="575178"/>
    <lineage>
        <taxon>Bacteria</taxon>
        <taxon>Bacillati</taxon>
        <taxon>Bacillota</taxon>
        <taxon>Bacilli</taxon>
        <taxon>Bacillales</taxon>
        <taxon>Anoxybacillaceae</taxon>
        <taxon>Paranoxybacillus</taxon>
    </lineage>
</organism>
<dbReference type="EMBL" id="JACDUU010000001">
    <property type="protein sequence ID" value="MBA2870258.1"/>
    <property type="molecule type" value="Genomic_DNA"/>
</dbReference>
<evidence type="ECO:0000313" key="3">
    <source>
        <dbReference type="Proteomes" id="UP000580891"/>
    </source>
</evidence>
<dbReference type="GO" id="GO:0005524">
    <property type="term" value="F:ATP binding"/>
    <property type="evidence" value="ECO:0007669"/>
    <property type="project" value="InterPro"/>
</dbReference>
<dbReference type="PANTHER" id="PTHR37291">
    <property type="entry name" value="5-METHYLCYTOSINE-SPECIFIC RESTRICTION ENZYME B"/>
    <property type="match status" value="1"/>
</dbReference>
<sequence length="511" mass="59830">MLKEKASWSKPNIPNLIGRKRVDQSIFDFGTTIPIEFHEDFQMANNNQYIKRGEREKVTLLIDEKEFDAYLYNKDRNTPSDTLQIVYNSDLKKFFTETFHTSYTYIQEQKSKQNKMIVVPDHLAEYIEFYSTGKPFVYRLKLVTNNSNTKLDISETLDYVYRYIQSKGFTYERNDIINFFLSLKTKPFVILSGISGTGKTKMIQWFAESLGATEENGRFTLIPVRPDWSDGSDLLGYTDIKGEFVKGPLTEVLISASKNEHLPYFVVLDEMNLARVEYYFSDLLSVMESRKWKDGKIVISSVLSPKRLGQPLPIPPNVYFIGTVNMDETTYPFSKKVLDRANTIEFNDVFLDRFHFVQQDSALESLIITNDILKSDYLHIVDCYEENKDIVHQVTEELIKINAIIEEIGAQIGYRVRDEICFYMIYNKRANLLSFEQALDFQIHQKILPRIAGSNPRTRRVLTELYKYCANQAYREEEVIEISYMRFPKSTKKVQTMLRRLDEDGFTSFWF</sequence>
<dbReference type="SUPFAM" id="SSF52540">
    <property type="entry name" value="P-loop containing nucleoside triphosphate hydrolases"/>
    <property type="match status" value="1"/>
</dbReference>
<name>A0A7V9YXI5_9BACL</name>
<dbReference type="InterPro" id="IPR011704">
    <property type="entry name" value="ATPase_dyneun-rel_AAA"/>
</dbReference>
<dbReference type="PANTHER" id="PTHR37291:SF1">
    <property type="entry name" value="TYPE IV METHYL-DIRECTED RESTRICTION ENZYME ECOKMCRB SUBUNIT"/>
    <property type="match status" value="1"/>
</dbReference>
<comment type="caution">
    <text evidence="2">The sequence shown here is derived from an EMBL/GenBank/DDBJ whole genome shotgun (WGS) entry which is preliminary data.</text>
</comment>
<dbReference type="InterPro" id="IPR052934">
    <property type="entry name" value="Methyl-DNA_Rec/Restrict_Enz"/>
</dbReference>
<dbReference type="AlphaFoldDB" id="A0A7V9YXI5"/>
<evidence type="ECO:0000313" key="2">
    <source>
        <dbReference type="EMBL" id="MBA2870258.1"/>
    </source>
</evidence>
<dbReference type="GO" id="GO:0016887">
    <property type="term" value="F:ATP hydrolysis activity"/>
    <property type="evidence" value="ECO:0007669"/>
    <property type="project" value="InterPro"/>
</dbReference>
<dbReference type="InterPro" id="IPR027417">
    <property type="entry name" value="P-loop_NTPase"/>
</dbReference>
<reference evidence="2 3" key="1">
    <citation type="submission" date="2020-07" db="EMBL/GenBank/DDBJ databases">
        <title>Genomic Encyclopedia of Type Strains, Phase IV (KMG-IV): sequencing the most valuable type-strain genomes for metagenomic binning, comparative biology and taxonomic classification.</title>
        <authorList>
            <person name="Goeker M."/>
        </authorList>
    </citation>
    <scope>NUCLEOTIDE SEQUENCE [LARGE SCALE GENOMIC DNA]</scope>
    <source>
        <strain evidence="2 3">DSM 25220</strain>
    </source>
</reference>
<protein>
    <recommendedName>
        <fullName evidence="1">ATPase dynein-related AAA domain-containing protein</fullName>
    </recommendedName>
</protein>
<dbReference type="RefSeq" id="WP_181535907.1">
    <property type="nucleotide sequence ID" value="NZ_JACDUU010000001.1"/>
</dbReference>
<keyword evidence="3" id="KW-1185">Reference proteome</keyword>
<dbReference type="Gene3D" id="3.40.50.300">
    <property type="entry name" value="P-loop containing nucleotide triphosphate hydrolases"/>
    <property type="match status" value="1"/>
</dbReference>
<dbReference type="Pfam" id="PF07728">
    <property type="entry name" value="AAA_5"/>
    <property type="match status" value="1"/>
</dbReference>
<evidence type="ECO:0000259" key="1">
    <source>
        <dbReference type="Pfam" id="PF07728"/>
    </source>
</evidence>